<keyword evidence="2" id="KW-0808">Transferase</keyword>
<name>A0A1I0Z3C6_9BACT</name>
<dbReference type="Proteomes" id="UP000198790">
    <property type="component" value="Unassembled WGS sequence"/>
</dbReference>
<feature type="transmembrane region" description="Helical" evidence="1">
    <location>
        <begin position="124"/>
        <end position="143"/>
    </location>
</feature>
<feature type="transmembrane region" description="Helical" evidence="1">
    <location>
        <begin position="442"/>
        <end position="462"/>
    </location>
</feature>
<reference evidence="2 3" key="1">
    <citation type="submission" date="2016-10" db="EMBL/GenBank/DDBJ databases">
        <authorList>
            <person name="de Groot N.N."/>
        </authorList>
    </citation>
    <scope>NUCLEOTIDE SEQUENCE [LARGE SCALE GENOMIC DNA]</scope>
    <source>
        <strain evidence="2 3">DSM 23399</strain>
    </source>
</reference>
<feature type="transmembrane region" description="Helical" evidence="1">
    <location>
        <begin position="223"/>
        <end position="240"/>
    </location>
</feature>
<keyword evidence="1" id="KW-1133">Transmembrane helix</keyword>
<keyword evidence="3" id="KW-1185">Reference proteome</keyword>
<sequence>MSFVEMLFSLLAAGFTFFGLFSLGNILASTTGLRSINGHGKVALGVGLFSFSFFLFSLFIPPAFLWYAWIFLFALAILTQRNFIVKSLGLIQWSDPFVWVLFVLFLPYIFRLVGLPLSDDGLSFYLPNVAWIFAKGIEFNPYLTNYTLMPLGIEYVFTIPFGFTGIPGVLVFDALGSIALLHLIYTVGKKLFSIRMAQVLVLTVLLIKGTLFYLFGTGKIDTWNTYVIVSGIFLFIQNYRKREFTGVFLIFSIALGIKFTNWLLLILPLCYLFYELFRGEKFRKVALLAMVPLFFAGSVMIRNQLEVNNPLAPILLTGNESRFVETHGKMPDEQILVELVNDGNENLSFMSELLNDFIFPLGVILVALIWVVWFRKVKISVELAQSLILILLMFLPWFIVLGNSNQPLRFIWAPLILGIVILLKAIDELLQSRPKLLGNFKNIALGVLTLVAFTVVFSKHSFHMVNFFKFSNHSLSEWYSLAGKDHYAISYRFKEMGLHHADVHYKVPVALGAFDVDDYGNIPEQDGLSRMSTSTIISADFVLDKGMDKLDTLPKEDIVMQYGDYFVYKLRK</sequence>
<dbReference type="GO" id="GO:0016740">
    <property type="term" value="F:transferase activity"/>
    <property type="evidence" value="ECO:0007669"/>
    <property type="project" value="UniProtKB-KW"/>
</dbReference>
<evidence type="ECO:0000313" key="2">
    <source>
        <dbReference type="EMBL" id="SFB20104.1"/>
    </source>
</evidence>
<organism evidence="2 3">
    <name type="scientific">Algoriphagus aquimarinus</name>
    <dbReference type="NCBI Taxonomy" id="237018"/>
    <lineage>
        <taxon>Bacteria</taxon>
        <taxon>Pseudomonadati</taxon>
        <taxon>Bacteroidota</taxon>
        <taxon>Cytophagia</taxon>
        <taxon>Cytophagales</taxon>
        <taxon>Cyclobacteriaceae</taxon>
        <taxon>Algoriphagus</taxon>
    </lineage>
</organism>
<keyword evidence="1" id="KW-0472">Membrane</keyword>
<feature type="transmembrane region" description="Helical" evidence="1">
    <location>
        <begin position="285"/>
        <end position="301"/>
    </location>
</feature>
<dbReference type="RefSeq" id="WP_092896364.1">
    <property type="nucleotide sequence ID" value="NZ_FOKK01000005.1"/>
</dbReference>
<gene>
    <name evidence="2" type="ORF">SAMN04489723_105232</name>
</gene>
<accession>A0A1I0Z3C6</accession>
<feature type="transmembrane region" description="Helical" evidence="1">
    <location>
        <begin position="155"/>
        <end position="185"/>
    </location>
</feature>
<dbReference type="AlphaFoldDB" id="A0A1I0Z3C6"/>
<feature type="transmembrane region" description="Helical" evidence="1">
    <location>
        <begin position="6"/>
        <end position="28"/>
    </location>
</feature>
<feature type="transmembrane region" description="Helical" evidence="1">
    <location>
        <begin position="386"/>
        <end position="404"/>
    </location>
</feature>
<proteinExistence type="predicted"/>
<evidence type="ECO:0000256" key="1">
    <source>
        <dbReference type="SAM" id="Phobius"/>
    </source>
</evidence>
<protein>
    <submittedName>
        <fullName evidence="2">4-amino-4-deoxy-L-arabinose transferase</fullName>
    </submittedName>
</protein>
<keyword evidence="1" id="KW-0812">Transmembrane</keyword>
<feature type="transmembrane region" description="Helical" evidence="1">
    <location>
        <begin position="97"/>
        <end position="118"/>
    </location>
</feature>
<feature type="transmembrane region" description="Helical" evidence="1">
    <location>
        <begin position="246"/>
        <end position="273"/>
    </location>
</feature>
<evidence type="ECO:0000313" key="3">
    <source>
        <dbReference type="Proteomes" id="UP000198790"/>
    </source>
</evidence>
<feature type="transmembrane region" description="Helical" evidence="1">
    <location>
        <begin position="410"/>
        <end position="430"/>
    </location>
</feature>
<feature type="transmembrane region" description="Helical" evidence="1">
    <location>
        <begin position="357"/>
        <end position="374"/>
    </location>
</feature>
<feature type="transmembrane region" description="Helical" evidence="1">
    <location>
        <begin position="197"/>
        <end position="216"/>
    </location>
</feature>
<dbReference type="EMBL" id="FOKK01000005">
    <property type="protein sequence ID" value="SFB20104.1"/>
    <property type="molecule type" value="Genomic_DNA"/>
</dbReference>
<dbReference type="OrthoDB" id="9816972at2"/>
<dbReference type="STRING" id="237018.SAMN04489723_105232"/>